<name>A0A7S1XML8_9STRA</name>
<evidence type="ECO:0000259" key="3">
    <source>
        <dbReference type="PROSITE" id="PS50958"/>
    </source>
</evidence>
<dbReference type="PROSITE" id="PS50958">
    <property type="entry name" value="SMB_2"/>
    <property type="match status" value="1"/>
</dbReference>
<dbReference type="PROSITE" id="PS00524">
    <property type="entry name" value="SMB_1"/>
    <property type="match status" value="1"/>
</dbReference>
<keyword evidence="2" id="KW-0732">Signal</keyword>
<evidence type="ECO:0000313" key="4">
    <source>
        <dbReference type="EMBL" id="CAD9246484.1"/>
    </source>
</evidence>
<gene>
    <name evidence="4" type="ORF">PPAR1163_LOCUS4836</name>
</gene>
<keyword evidence="1" id="KW-1015">Disulfide bond</keyword>
<dbReference type="InterPro" id="IPR001212">
    <property type="entry name" value="Somatomedin_B_dom"/>
</dbReference>
<evidence type="ECO:0000256" key="2">
    <source>
        <dbReference type="SAM" id="SignalP"/>
    </source>
</evidence>
<organism evidence="4">
    <name type="scientific">Phaeomonas parva</name>
    <dbReference type="NCBI Taxonomy" id="124430"/>
    <lineage>
        <taxon>Eukaryota</taxon>
        <taxon>Sar</taxon>
        <taxon>Stramenopiles</taxon>
        <taxon>Ochrophyta</taxon>
        <taxon>Pinguiophyceae</taxon>
        <taxon>Pinguiochrysidales</taxon>
        <taxon>Pinguiochrysidaceae</taxon>
        <taxon>Phaeomonas</taxon>
    </lineage>
</organism>
<dbReference type="EMBL" id="HBGJ01007690">
    <property type="protein sequence ID" value="CAD9246484.1"/>
    <property type="molecule type" value="Transcribed_RNA"/>
</dbReference>
<accession>A0A7S1XML8</accession>
<sequence>MYKLALIAAVAVPATASGALRGGRGLTTDDFVPGTCRDSYERFNAFLNIESAEAEGAEVDEANGCVNYPSIYAPSGYAWRAKIPGVCFCDNFCDANDDCCDDFCDACGEFPSAEADITLFEPESCDGASTIGLTGDEVAAAYEDCTQKPFPKGAQDSDVTEFFEPQTPLCSANVINEDTCSIDIPYEMFDEEVSPNPKP</sequence>
<protein>
    <recommendedName>
        <fullName evidence="3">SMB domain-containing protein</fullName>
    </recommendedName>
</protein>
<feature type="chain" id="PRO_5030608011" description="SMB domain-containing protein" evidence="2">
    <location>
        <begin position="17"/>
        <end position="199"/>
    </location>
</feature>
<proteinExistence type="predicted"/>
<evidence type="ECO:0000256" key="1">
    <source>
        <dbReference type="ARBA" id="ARBA00023157"/>
    </source>
</evidence>
<reference evidence="4" key="1">
    <citation type="submission" date="2021-01" db="EMBL/GenBank/DDBJ databases">
        <authorList>
            <person name="Corre E."/>
            <person name="Pelletier E."/>
            <person name="Niang G."/>
            <person name="Scheremetjew M."/>
            <person name="Finn R."/>
            <person name="Kale V."/>
            <person name="Holt S."/>
            <person name="Cochrane G."/>
            <person name="Meng A."/>
            <person name="Brown T."/>
            <person name="Cohen L."/>
        </authorList>
    </citation>
    <scope>NUCLEOTIDE SEQUENCE</scope>
    <source>
        <strain evidence="4">CCMP2877</strain>
    </source>
</reference>
<dbReference type="AlphaFoldDB" id="A0A7S1XML8"/>
<feature type="domain" description="SMB" evidence="3">
    <location>
        <begin position="61"/>
        <end position="111"/>
    </location>
</feature>
<feature type="signal peptide" evidence="2">
    <location>
        <begin position="1"/>
        <end position="16"/>
    </location>
</feature>